<dbReference type="InterPro" id="IPR020095">
    <property type="entry name" value="PsdUridine_synth_TruA_C"/>
</dbReference>
<dbReference type="HAMAP" id="MF_00171">
    <property type="entry name" value="TruA"/>
    <property type="match status" value="1"/>
</dbReference>
<proteinExistence type="inferred from homology"/>
<evidence type="ECO:0000256" key="2">
    <source>
        <dbReference type="ARBA" id="ARBA00022694"/>
    </source>
</evidence>
<comment type="subunit">
    <text evidence="4">Homodimer.</text>
</comment>
<dbReference type="GO" id="GO:0031119">
    <property type="term" value="P:tRNA pseudouridine synthesis"/>
    <property type="evidence" value="ECO:0007669"/>
    <property type="project" value="UniProtKB-UniRule"/>
</dbReference>
<evidence type="ECO:0000256" key="3">
    <source>
        <dbReference type="ARBA" id="ARBA00023235"/>
    </source>
</evidence>
<dbReference type="GO" id="GO:0160147">
    <property type="term" value="F:tRNA pseudouridine(38-40) synthase activity"/>
    <property type="evidence" value="ECO:0007669"/>
    <property type="project" value="UniProtKB-EC"/>
</dbReference>
<dbReference type="SUPFAM" id="SSF55120">
    <property type="entry name" value="Pseudouridine synthase"/>
    <property type="match status" value="1"/>
</dbReference>
<feature type="domain" description="Pseudouridine synthase I TruA alpha/beta" evidence="8">
    <location>
        <begin position="140"/>
        <end position="240"/>
    </location>
</feature>
<reference evidence="10" key="2">
    <citation type="journal article" date="2017" name="Stand. Genomic Sci.">
        <title>Complete genome sequence of the sulfur-oxidizing chemolithoautotrophic Sulfurovum lithotrophicum 42BKTT.</title>
        <authorList>
            <person name="Jeon W."/>
            <person name="Priscilla L."/>
            <person name="Park G."/>
            <person name="Lee H."/>
            <person name="Lee N."/>
            <person name="Lee D."/>
            <person name="Kwon H."/>
            <person name="Ahn I."/>
            <person name="Lee C."/>
            <person name="Lee H."/>
            <person name="Ahn J."/>
        </authorList>
    </citation>
    <scope>NUCLEOTIDE SEQUENCE [LARGE SCALE GENOMIC DNA]</scope>
    <source>
        <strain evidence="10">ATCC BAA-797 / 42BKT</strain>
    </source>
</reference>
<name>A0A7U4RQ41_9BACT</name>
<evidence type="ECO:0000313" key="10">
    <source>
        <dbReference type="Proteomes" id="UP000034444"/>
    </source>
</evidence>
<keyword evidence="10" id="KW-1185">Reference proteome</keyword>
<keyword evidence="3 4" id="KW-0413">Isomerase</keyword>
<dbReference type="KEGG" id="slh:YH65_02875"/>
<dbReference type="InterPro" id="IPR001406">
    <property type="entry name" value="PsdUridine_synth_TruA"/>
</dbReference>
<comment type="similarity">
    <text evidence="1 4 7">Belongs to the tRNA pseudouridine synthase TruA family.</text>
</comment>
<evidence type="ECO:0000256" key="7">
    <source>
        <dbReference type="RuleBase" id="RU003792"/>
    </source>
</evidence>
<comment type="catalytic activity">
    <reaction evidence="4 7">
        <text>uridine(38/39/40) in tRNA = pseudouridine(38/39/40) in tRNA</text>
        <dbReference type="Rhea" id="RHEA:22376"/>
        <dbReference type="Rhea" id="RHEA-COMP:10085"/>
        <dbReference type="Rhea" id="RHEA-COMP:10087"/>
        <dbReference type="ChEBI" id="CHEBI:65314"/>
        <dbReference type="ChEBI" id="CHEBI:65315"/>
        <dbReference type="EC" id="5.4.99.12"/>
    </reaction>
</comment>
<gene>
    <name evidence="4" type="primary">truA</name>
    <name evidence="9" type="ORF">YH65_02875</name>
</gene>
<dbReference type="AlphaFoldDB" id="A0A7U4RQ41"/>
<dbReference type="InterPro" id="IPR020094">
    <property type="entry name" value="TruA/RsuA/RluB/E/F_N"/>
</dbReference>
<evidence type="ECO:0000256" key="5">
    <source>
        <dbReference type="PIRSR" id="PIRSR001430-1"/>
    </source>
</evidence>
<dbReference type="InterPro" id="IPR020103">
    <property type="entry name" value="PsdUridine_synth_cat_dom_sf"/>
</dbReference>
<dbReference type="GO" id="GO:0003723">
    <property type="term" value="F:RNA binding"/>
    <property type="evidence" value="ECO:0007669"/>
    <property type="project" value="InterPro"/>
</dbReference>
<accession>A0A7U4RQ41</accession>
<dbReference type="Proteomes" id="UP000034444">
    <property type="component" value="Chromosome"/>
</dbReference>
<evidence type="ECO:0000313" key="9">
    <source>
        <dbReference type="EMBL" id="AKF24450.1"/>
    </source>
</evidence>
<dbReference type="OrthoDB" id="9811823at2"/>
<dbReference type="InterPro" id="IPR020097">
    <property type="entry name" value="PsdUridine_synth_TruA_a/b_dom"/>
</dbReference>
<dbReference type="NCBIfam" id="TIGR00071">
    <property type="entry name" value="hisT_truA"/>
    <property type="match status" value="1"/>
</dbReference>
<dbReference type="Gene3D" id="3.30.70.660">
    <property type="entry name" value="Pseudouridine synthase I, catalytic domain, C-terminal subdomain"/>
    <property type="match status" value="1"/>
</dbReference>
<dbReference type="PANTHER" id="PTHR11142">
    <property type="entry name" value="PSEUDOURIDYLATE SYNTHASE"/>
    <property type="match status" value="1"/>
</dbReference>
<dbReference type="EC" id="5.4.99.12" evidence="4"/>
<protein>
    <recommendedName>
        <fullName evidence="4">tRNA pseudouridine synthase A</fullName>
        <ecNumber evidence="4">5.4.99.12</ecNumber>
    </recommendedName>
    <alternativeName>
        <fullName evidence="4">tRNA pseudouridine(38-40) synthase</fullName>
    </alternativeName>
    <alternativeName>
        <fullName evidence="4">tRNA pseudouridylate synthase I</fullName>
    </alternativeName>
    <alternativeName>
        <fullName evidence="4">tRNA-uridine isomerase I</fullName>
    </alternativeName>
</protein>
<feature type="binding site" evidence="4 6">
    <location>
        <position position="109"/>
    </location>
    <ligand>
        <name>substrate</name>
    </ligand>
</feature>
<dbReference type="RefSeq" id="WP_046550545.1">
    <property type="nucleotide sequence ID" value="NZ_CP011308.1"/>
</dbReference>
<comment type="function">
    <text evidence="4">Formation of pseudouridine at positions 38, 39 and 40 in the anticodon stem and loop of transfer RNAs.</text>
</comment>
<sequence length="240" mass="27627">MRVKAVVAYDGSAYQGFQKQTRTKQTVTTAIENALRDLQIISPVTGSGRTDAGVHASGQVIHFDLPEFWDDPDRLRKSLNRKLSTISFKHISAVPKDFHARFSAKKRIYRYVFKESEPSIFERKYVSHYSGFDADILRSALSMFEGEHDFAYFHKTGSDIHSTVRMIYATNYRQEGTYHFIYFSANGFLRSQVRMMVESAMLCAQGVLSLKQLQKQINTEKKYHSRLAPPQGLYLARILY</sequence>
<dbReference type="Pfam" id="PF01416">
    <property type="entry name" value="PseudoU_synth_1"/>
    <property type="match status" value="2"/>
</dbReference>
<dbReference type="EMBL" id="CP011308">
    <property type="protein sequence ID" value="AKF24450.1"/>
    <property type="molecule type" value="Genomic_DNA"/>
</dbReference>
<reference evidence="9 10" key="1">
    <citation type="submission" date="2015-04" db="EMBL/GenBank/DDBJ databases">
        <title>Complete genome sequence of Sulfurovum lithotrophicum ATCC BAA-797T.</title>
        <authorList>
            <person name="Ahn J."/>
            <person name="Park G."/>
            <person name="Jeon W."/>
            <person name="Jang Y."/>
            <person name="Jang M."/>
            <person name="Lee H."/>
            <person name="Lee H."/>
        </authorList>
    </citation>
    <scope>NUCLEOTIDE SEQUENCE [LARGE SCALE GENOMIC DNA]</scope>
    <source>
        <strain evidence="10">ATCC BAA-797 / 42BKT</strain>
    </source>
</reference>
<feature type="domain" description="Pseudouridine synthase I TruA alpha/beta" evidence="8">
    <location>
        <begin position="5"/>
        <end position="102"/>
    </location>
</feature>
<evidence type="ECO:0000256" key="4">
    <source>
        <dbReference type="HAMAP-Rule" id="MF_00171"/>
    </source>
</evidence>
<evidence type="ECO:0000259" key="8">
    <source>
        <dbReference type="Pfam" id="PF01416"/>
    </source>
</evidence>
<dbReference type="PANTHER" id="PTHR11142:SF0">
    <property type="entry name" value="TRNA PSEUDOURIDINE SYNTHASE-LIKE 1"/>
    <property type="match status" value="1"/>
</dbReference>
<dbReference type="PIRSF" id="PIRSF001430">
    <property type="entry name" value="tRNA_psdUrid_synth"/>
    <property type="match status" value="1"/>
</dbReference>
<keyword evidence="2 4" id="KW-0819">tRNA processing</keyword>
<dbReference type="CDD" id="cd02570">
    <property type="entry name" value="PseudoU_synth_EcTruA"/>
    <property type="match status" value="1"/>
</dbReference>
<evidence type="ECO:0000256" key="6">
    <source>
        <dbReference type="PIRSR" id="PIRSR001430-2"/>
    </source>
</evidence>
<dbReference type="FunFam" id="3.30.70.580:FF:000001">
    <property type="entry name" value="tRNA pseudouridine synthase A"/>
    <property type="match status" value="1"/>
</dbReference>
<dbReference type="Gene3D" id="3.30.70.580">
    <property type="entry name" value="Pseudouridine synthase I, catalytic domain, N-terminal subdomain"/>
    <property type="match status" value="1"/>
</dbReference>
<evidence type="ECO:0000256" key="1">
    <source>
        <dbReference type="ARBA" id="ARBA00009375"/>
    </source>
</evidence>
<organism evidence="9 10">
    <name type="scientific">Sulfurovum lithotrophicum</name>
    <dbReference type="NCBI Taxonomy" id="206403"/>
    <lineage>
        <taxon>Bacteria</taxon>
        <taxon>Pseudomonadati</taxon>
        <taxon>Campylobacterota</taxon>
        <taxon>Epsilonproteobacteria</taxon>
        <taxon>Campylobacterales</taxon>
        <taxon>Sulfurovaceae</taxon>
        <taxon>Sulfurovum</taxon>
    </lineage>
</organism>
<feature type="active site" description="Nucleophile" evidence="4 5">
    <location>
        <position position="51"/>
    </location>
</feature>
<comment type="caution">
    <text evidence="4">Lacks conserved residue(s) required for the propagation of feature annotation.</text>
</comment>